<dbReference type="EMBL" id="CM037614">
    <property type="protein sequence ID" value="KAH8016964.1"/>
    <property type="molecule type" value="Genomic_DNA"/>
</dbReference>
<keyword evidence="2" id="KW-1185">Reference proteome</keyword>
<sequence length="165" mass="19177">MYYRCTEELSDPVAGFILMPVNANLAQKLKKGRLLEKNGQFSDVRTKQTVYDLHEQSGMNRNIKTMEENTCPSLVGRKQQEMYSKGFSKMFRGSKEKKRMSKQHKNKDVGERAEDQKCNITTFTQQEVMPVPLTLEDAALYHPIMEVKHAVTCWENYADNDYLQQ</sequence>
<evidence type="ECO:0000313" key="1">
    <source>
        <dbReference type="EMBL" id="KAH8016964.1"/>
    </source>
</evidence>
<name>A0ACB8GCN9_9SAUR</name>
<reference evidence="1" key="1">
    <citation type="submission" date="2021-08" db="EMBL/GenBank/DDBJ databases">
        <title>The first chromosome-level gecko genome reveals the dynamic sex chromosomes of Neotropical dwarf geckos (Sphaerodactylidae: Sphaerodactylus).</title>
        <authorList>
            <person name="Pinto B.J."/>
            <person name="Keating S.E."/>
            <person name="Gamble T."/>
        </authorList>
    </citation>
    <scope>NUCLEOTIDE SEQUENCE</scope>
    <source>
        <strain evidence="1">TG3544</strain>
    </source>
</reference>
<organism evidence="1 2">
    <name type="scientific">Sphaerodactylus townsendi</name>
    <dbReference type="NCBI Taxonomy" id="933632"/>
    <lineage>
        <taxon>Eukaryota</taxon>
        <taxon>Metazoa</taxon>
        <taxon>Chordata</taxon>
        <taxon>Craniata</taxon>
        <taxon>Vertebrata</taxon>
        <taxon>Euteleostomi</taxon>
        <taxon>Lepidosauria</taxon>
        <taxon>Squamata</taxon>
        <taxon>Bifurcata</taxon>
        <taxon>Gekkota</taxon>
        <taxon>Sphaerodactylidae</taxon>
        <taxon>Sphaerodactylus</taxon>
    </lineage>
</organism>
<proteinExistence type="predicted"/>
<evidence type="ECO:0000313" key="2">
    <source>
        <dbReference type="Proteomes" id="UP000827872"/>
    </source>
</evidence>
<accession>A0ACB8GCN9</accession>
<protein>
    <submittedName>
        <fullName evidence="1">Uncharacterized protein</fullName>
    </submittedName>
</protein>
<gene>
    <name evidence="1" type="ORF">K3G42_024684</name>
</gene>
<dbReference type="Proteomes" id="UP000827872">
    <property type="component" value="Linkage Group LG01"/>
</dbReference>
<comment type="caution">
    <text evidence="1">The sequence shown here is derived from an EMBL/GenBank/DDBJ whole genome shotgun (WGS) entry which is preliminary data.</text>
</comment>